<dbReference type="KEGG" id="smo:SELMODRAFT_425171"/>
<evidence type="ECO:0000313" key="2">
    <source>
        <dbReference type="EMBL" id="EFJ12693.1"/>
    </source>
</evidence>
<evidence type="ECO:0000256" key="1">
    <source>
        <dbReference type="SAM" id="Phobius"/>
    </source>
</evidence>
<dbReference type="InParanoid" id="D8SS85"/>
<organism evidence="3">
    <name type="scientific">Selaginella moellendorffii</name>
    <name type="common">Spikemoss</name>
    <dbReference type="NCBI Taxonomy" id="88036"/>
    <lineage>
        <taxon>Eukaryota</taxon>
        <taxon>Viridiplantae</taxon>
        <taxon>Streptophyta</taxon>
        <taxon>Embryophyta</taxon>
        <taxon>Tracheophyta</taxon>
        <taxon>Lycopodiopsida</taxon>
        <taxon>Selaginellales</taxon>
        <taxon>Selaginellaceae</taxon>
        <taxon>Selaginella</taxon>
    </lineage>
</organism>
<keyword evidence="1" id="KW-1133">Transmembrane helix</keyword>
<accession>D8SS85</accession>
<feature type="transmembrane region" description="Helical" evidence="1">
    <location>
        <begin position="7"/>
        <end position="31"/>
    </location>
</feature>
<keyword evidence="1" id="KW-0812">Transmembrane</keyword>
<protein>
    <submittedName>
        <fullName evidence="2">Uncharacterized protein</fullName>
    </submittedName>
</protein>
<evidence type="ECO:0000313" key="3">
    <source>
        <dbReference type="Proteomes" id="UP000001514"/>
    </source>
</evidence>
<reference evidence="2 3" key="1">
    <citation type="journal article" date="2011" name="Science">
        <title>The Selaginella genome identifies genetic changes associated with the evolution of vascular plants.</title>
        <authorList>
            <person name="Banks J.A."/>
            <person name="Nishiyama T."/>
            <person name="Hasebe M."/>
            <person name="Bowman J.L."/>
            <person name="Gribskov M."/>
            <person name="dePamphilis C."/>
            <person name="Albert V.A."/>
            <person name="Aono N."/>
            <person name="Aoyama T."/>
            <person name="Ambrose B.A."/>
            <person name="Ashton N.W."/>
            <person name="Axtell M.J."/>
            <person name="Barker E."/>
            <person name="Barker M.S."/>
            <person name="Bennetzen J.L."/>
            <person name="Bonawitz N.D."/>
            <person name="Chapple C."/>
            <person name="Cheng C."/>
            <person name="Correa L.G."/>
            <person name="Dacre M."/>
            <person name="DeBarry J."/>
            <person name="Dreyer I."/>
            <person name="Elias M."/>
            <person name="Engstrom E.M."/>
            <person name="Estelle M."/>
            <person name="Feng L."/>
            <person name="Finet C."/>
            <person name="Floyd S.K."/>
            <person name="Frommer W.B."/>
            <person name="Fujita T."/>
            <person name="Gramzow L."/>
            <person name="Gutensohn M."/>
            <person name="Harholt J."/>
            <person name="Hattori M."/>
            <person name="Heyl A."/>
            <person name="Hirai T."/>
            <person name="Hiwatashi Y."/>
            <person name="Ishikawa M."/>
            <person name="Iwata M."/>
            <person name="Karol K.G."/>
            <person name="Koehler B."/>
            <person name="Kolukisaoglu U."/>
            <person name="Kubo M."/>
            <person name="Kurata T."/>
            <person name="Lalonde S."/>
            <person name="Li K."/>
            <person name="Li Y."/>
            <person name="Litt A."/>
            <person name="Lyons E."/>
            <person name="Manning G."/>
            <person name="Maruyama T."/>
            <person name="Michael T.P."/>
            <person name="Mikami K."/>
            <person name="Miyazaki S."/>
            <person name="Morinaga S."/>
            <person name="Murata T."/>
            <person name="Mueller-Roeber B."/>
            <person name="Nelson D.R."/>
            <person name="Obara M."/>
            <person name="Oguri Y."/>
            <person name="Olmstead R.G."/>
            <person name="Onodera N."/>
            <person name="Petersen B.L."/>
            <person name="Pils B."/>
            <person name="Prigge M."/>
            <person name="Rensing S.A."/>
            <person name="Riano-Pachon D.M."/>
            <person name="Roberts A.W."/>
            <person name="Sato Y."/>
            <person name="Scheller H.V."/>
            <person name="Schulz B."/>
            <person name="Schulz C."/>
            <person name="Shakirov E.V."/>
            <person name="Shibagaki N."/>
            <person name="Shinohara N."/>
            <person name="Shippen D.E."/>
            <person name="Soerensen I."/>
            <person name="Sotooka R."/>
            <person name="Sugimoto N."/>
            <person name="Sugita M."/>
            <person name="Sumikawa N."/>
            <person name="Tanurdzic M."/>
            <person name="Theissen G."/>
            <person name="Ulvskov P."/>
            <person name="Wakazuki S."/>
            <person name="Weng J.K."/>
            <person name="Willats W.W."/>
            <person name="Wipf D."/>
            <person name="Wolf P.G."/>
            <person name="Yang L."/>
            <person name="Zimmer A.D."/>
            <person name="Zhu Q."/>
            <person name="Mitros T."/>
            <person name="Hellsten U."/>
            <person name="Loque D."/>
            <person name="Otillar R."/>
            <person name="Salamov A."/>
            <person name="Schmutz J."/>
            <person name="Shapiro H."/>
            <person name="Lindquist E."/>
            <person name="Lucas S."/>
            <person name="Rokhsar D."/>
            <person name="Grigoriev I.V."/>
        </authorList>
    </citation>
    <scope>NUCLEOTIDE SEQUENCE [LARGE SCALE GENOMIC DNA]</scope>
</reference>
<dbReference type="AlphaFoldDB" id="D8SS85"/>
<dbReference type="HOGENOM" id="CLU_1449981_0_0_1"/>
<dbReference type="Proteomes" id="UP000001514">
    <property type="component" value="Unassembled WGS sequence"/>
</dbReference>
<name>D8SS85_SELML</name>
<dbReference type="EMBL" id="GL377637">
    <property type="protein sequence ID" value="EFJ12693.1"/>
    <property type="molecule type" value="Genomic_DNA"/>
</dbReference>
<dbReference type="Gramene" id="EFJ12693">
    <property type="protein sequence ID" value="EFJ12693"/>
    <property type="gene ID" value="SELMODRAFT_425171"/>
</dbReference>
<keyword evidence="1" id="KW-0472">Membrane</keyword>
<proteinExistence type="predicted"/>
<keyword evidence="3" id="KW-1185">Reference proteome</keyword>
<sequence>MARFITILLMLLIAVFVPYFFNMIELIMVLLNSAMPSSCTSSSWPFLAPAESPDRCGTLIQAAIESLEELVPIASSSSRSNQLPSSPSSMDPYEVMQLVFTRVQAQDPDSGKWLQYHGLLVAGLKQVGNGSIGSELRCAASIQSQDQTLILMLNVGNMAYSFYNTSRLPSALWMLGSSKSRTQGALS</sequence>
<gene>
    <name evidence="2" type="ORF">SELMODRAFT_425171</name>
</gene>